<protein>
    <submittedName>
        <fullName evidence="2">Uncharacterized protein</fullName>
    </submittedName>
</protein>
<accession>A0ABP7FH46</accession>
<reference evidence="3" key="1">
    <citation type="journal article" date="2019" name="Int. J. Syst. Evol. Microbiol.">
        <title>The Global Catalogue of Microorganisms (GCM) 10K type strain sequencing project: providing services to taxonomists for standard genome sequencing and annotation.</title>
        <authorList>
            <consortium name="The Broad Institute Genomics Platform"/>
            <consortium name="The Broad Institute Genome Sequencing Center for Infectious Disease"/>
            <person name="Wu L."/>
            <person name="Ma J."/>
        </authorList>
    </citation>
    <scope>NUCLEOTIDE SEQUENCE [LARGE SCALE GENOMIC DNA]</scope>
    <source>
        <strain evidence="3">JCM 30846</strain>
    </source>
</reference>
<evidence type="ECO:0000313" key="3">
    <source>
        <dbReference type="Proteomes" id="UP001499884"/>
    </source>
</evidence>
<dbReference type="EMBL" id="BAABEP010000030">
    <property type="protein sequence ID" value="GAA3739769.1"/>
    <property type="molecule type" value="Genomic_DNA"/>
</dbReference>
<name>A0ABP7FH46_9ACTN</name>
<sequence>MAAPMPAVRPPPEARARGQRGSGASEWVTPRDGGGAGRGPGNRVPAQERKTVRGGSRLPGTERPIFLSAGSS</sequence>
<comment type="caution">
    <text evidence="2">The sequence shown here is derived from an EMBL/GenBank/DDBJ whole genome shotgun (WGS) entry which is preliminary data.</text>
</comment>
<keyword evidence="3" id="KW-1185">Reference proteome</keyword>
<evidence type="ECO:0000256" key="1">
    <source>
        <dbReference type="SAM" id="MobiDB-lite"/>
    </source>
</evidence>
<feature type="region of interest" description="Disordered" evidence="1">
    <location>
        <begin position="1"/>
        <end position="72"/>
    </location>
</feature>
<organism evidence="2 3">
    <name type="scientific">Streptomyces tremellae</name>
    <dbReference type="NCBI Taxonomy" id="1124239"/>
    <lineage>
        <taxon>Bacteria</taxon>
        <taxon>Bacillati</taxon>
        <taxon>Actinomycetota</taxon>
        <taxon>Actinomycetes</taxon>
        <taxon>Kitasatosporales</taxon>
        <taxon>Streptomycetaceae</taxon>
        <taxon>Streptomyces</taxon>
    </lineage>
</organism>
<proteinExistence type="predicted"/>
<evidence type="ECO:0000313" key="2">
    <source>
        <dbReference type="EMBL" id="GAA3739769.1"/>
    </source>
</evidence>
<gene>
    <name evidence="2" type="ORF">GCM10023082_41050</name>
</gene>
<dbReference type="Proteomes" id="UP001499884">
    <property type="component" value="Unassembled WGS sequence"/>
</dbReference>